<dbReference type="Proteomes" id="UP001431209">
    <property type="component" value="Unassembled WGS sequence"/>
</dbReference>
<proteinExistence type="predicted"/>
<reference evidence="2 3" key="1">
    <citation type="submission" date="2024-03" db="EMBL/GenBank/DDBJ databases">
        <title>The Acrasis kona genome and developmental transcriptomes reveal deep origins of eukaryotic multicellular pathways.</title>
        <authorList>
            <person name="Sheikh S."/>
            <person name="Fu C.-J."/>
            <person name="Brown M.W."/>
            <person name="Baldauf S.L."/>
        </authorList>
    </citation>
    <scope>NUCLEOTIDE SEQUENCE [LARGE SCALE GENOMIC DNA]</scope>
    <source>
        <strain evidence="2 3">ATCC MYA-3509</strain>
    </source>
</reference>
<evidence type="ECO:0000313" key="3">
    <source>
        <dbReference type="Proteomes" id="UP001431209"/>
    </source>
</evidence>
<accession>A0AAW2YWN2</accession>
<protein>
    <submittedName>
        <fullName evidence="2">E3 ubiquitin-protein ligase HECTD</fullName>
    </submittedName>
</protein>
<dbReference type="AlphaFoldDB" id="A0AAW2YWN2"/>
<gene>
    <name evidence="2" type="ORF">AKO1_011347</name>
</gene>
<evidence type="ECO:0000256" key="1">
    <source>
        <dbReference type="SAM" id="MobiDB-lite"/>
    </source>
</evidence>
<keyword evidence="3" id="KW-1185">Reference proteome</keyword>
<organism evidence="2 3">
    <name type="scientific">Acrasis kona</name>
    <dbReference type="NCBI Taxonomy" id="1008807"/>
    <lineage>
        <taxon>Eukaryota</taxon>
        <taxon>Discoba</taxon>
        <taxon>Heterolobosea</taxon>
        <taxon>Tetramitia</taxon>
        <taxon>Eutetramitia</taxon>
        <taxon>Acrasidae</taxon>
        <taxon>Acrasis</taxon>
    </lineage>
</organism>
<sequence length="116" mass="13576">MFFSSTVLDDVEPQNESVEDDSDDDQVDNEQDDEDEVDNDEQAEQEEEPEEDVDEYLQQFTPIERTHLFIWNIYNIIRNIDIIKQWKGKKSTLPSIQGGLITQPNNTLVLYNKNPL</sequence>
<comment type="caution">
    <text evidence="2">The sequence shown here is derived from an EMBL/GenBank/DDBJ whole genome shotgun (WGS) entry which is preliminary data.</text>
</comment>
<dbReference type="EMBL" id="JAOPGA020000797">
    <property type="protein sequence ID" value="KAL0481878.1"/>
    <property type="molecule type" value="Genomic_DNA"/>
</dbReference>
<feature type="compositionally biased region" description="Acidic residues" evidence="1">
    <location>
        <begin position="9"/>
        <end position="54"/>
    </location>
</feature>
<feature type="region of interest" description="Disordered" evidence="1">
    <location>
        <begin position="1"/>
        <end position="54"/>
    </location>
</feature>
<name>A0AAW2YWN2_9EUKA</name>
<evidence type="ECO:0000313" key="2">
    <source>
        <dbReference type="EMBL" id="KAL0481878.1"/>
    </source>
</evidence>